<proteinExistence type="predicted"/>
<keyword evidence="8" id="KW-0325">Glycoprotein</keyword>
<evidence type="ECO:0000256" key="2">
    <source>
        <dbReference type="ARBA" id="ARBA00022692"/>
    </source>
</evidence>
<dbReference type="InterPro" id="IPR023415">
    <property type="entry name" value="LDLR_class-A_CS"/>
</dbReference>
<dbReference type="Proteomes" id="UP000694569">
    <property type="component" value="Unplaced"/>
</dbReference>
<keyword evidence="13" id="KW-1185">Reference proteome</keyword>
<reference evidence="12" key="2">
    <citation type="submission" date="2025-09" db="UniProtKB">
        <authorList>
            <consortium name="Ensembl"/>
        </authorList>
    </citation>
    <scope>IDENTIFICATION</scope>
</reference>
<comment type="subcellular location">
    <subcellularLocation>
        <location evidence="1">Membrane</location>
        <topology evidence="1">Single-pass membrane protein</topology>
    </subcellularLocation>
</comment>
<evidence type="ECO:0000256" key="8">
    <source>
        <dbReference type="ARBA" id="ARBA00023180"/>
    </source>
</evidence>
<dbReference type="SUPFAM" id="SSF57424">
    <property type="entry name" value="LDL receptor-like module"/>
    <property type="match status" value="2"/>
</dbReference>
<dbReference type="GO" id="GO:0005886">
    <property type="term" value="C:plasma membrane"/>
    <property type="evidence" value="ECO:0007669"/>
    <property type="project" value="TreeGrafter"/>
</dbReference>
<dbReference type="FunFam" id="4.10.400.10:FF:000011">
    <property type="entry name" value="Low-density lipoprotein receptor-related protein 1"/>
    <property type="match status" value="1"/>
</dbReference>
<evidence type="ECO:0000313" key="12">
    <source>
        <dbReference type="Ensembl" id="ENSLLEP00000016242.1"/>
    </source>
</evidence>
<dbReference type="CDD" id="cd00112">
    <property type="entry name" value="LDLa"/>
    <property type="match status" value="2"/>
</dbReference>
<reference evidence="12" key="1">
    <citation type="submission" date="2025-08" db="UniProtKB">
        <authorList>
            <consortium name="Ensembl"/>
        </authorList>
    </citation>
    <scope>IDENTIFICATION</scope>
</reference>
<dbReference type="Pfam" id="PF00057">
    <property type="entry name" value="Ldl_recept_a"/>
    <property type="match status" value="2"/>
</dbReference>
<evidence type="ECO:0000256" key="9">
    <source>
        <dbReference type="PROSITE-ProRule" id="PRU00124"/>
    </source>
</evidence>
<dbReference type="InterPro" id="IPR051221">
    <property type="entry name" value="LDLR-related"/>
</dbReference>
<dbReference type="FunFam" id="4.10.400.10:FF:000008">
    <property type="entry name" value="Low density lipoprotein receptor-related protein 1"/>
    <property type="match status" value="1"/>
</dbReference>
<feature type="transmembrane region" description="Helical" evidence="11">
    <location>
        <begin position="25"/>
        <end position="46"/>
    </location>
</feature>
<dbReference type="AlphaFoldDB" id="A0A8C5ML40"/>
<evidence type="ECO:0000256" key="6">
    <source>
        <dbReference type="ARBA" id="ARBA00023157"/>
    </source>
</evidence>
<dbReference type="PRINTS" id="PR00261">
    <property type="entry name" value="LDLRECEPTOR"/>
</dbReference>
<dbReference type="Ensembl" id="ENSLLET00000016865.1">
    <property type="protein sequence ID" value="ENSLLEP00000016242.1"/>
    <property type="gene ID" value="ENSLLEG00000009682.1"/>
</dbReference>
<dbReference type="GO" id="GO:0005041">
    <property type="term" value="F:low-density lipoprotein particle receptor activity"/>
    <property type="evidence" value="ECO:0007669"/>
    <property type="project" value="TreeGrafter"/>
</dbReference>
<keyword evidence="6 9" id="KW-1015">Disulfide bond</keyword>
<keyword evidence="3" id="KW-0677">Repeat</keyword>
<dbReference type="GO" id="GO:0043235">
    <property type="term" value="C:receptor complex"/>
    <property type="evidence" value="ECO:0007669"/>
    <property type="project" value="TreeGrafter"/>
</dbReference>
<evidence type="ECO:0000313" key="13">
    <source>
        <dbReference type="Proteomes" id="UP000694569"/>
    </source>
</evidence>
<dbReference type="PANTHER" id="PTHR22722:SF5">
    <property type="entry name" value="LOW-DENSITY LIPOPROTEIN RECEPTOR-RELATED PROTEIN 1B"/>
    <property type="match status" value="1"/>
</dbReference>
<dbReference type="PROSITE" id="PS50068">
    <property type="entry name" value="LDLRA_2"/>
    <property type="match status" value="2"/>
</dbReference>
<name>A0A8C5ML40_9ANUR</name>
<keyword evidence="5 11" id="KW-0472">Membrane</keyword>
<evidence type="ECO:0000256" key="4">
    <source>
        <dbReference type="ARBA" id="ARBA00022989"/>
    </source>
</evidence>
<dbReference type="InterPro" id="IPR002172">
    <property type="entry name" value="LDrepeatLR_classA_rpt"/>
</dbReference>
<dbReference type="PANTHER" id="PTHR22722">
    <property type="entry name" value="LOW-DENSITY LIPOPROTEIN RECEPTOR-RELATED PROTEIN 2-RELATED"/>
    <property type="match status" value="1"/>
</dbReference>
<evidence type="ECO:0000256" key="10">
    <source>
        <dbReference type="SAM" id="MobiDB-lite"/>
    </source>
</evidence>
<sequence length="216" mass="24049">MNPTQHVQVKLYGSFSSLFLYPTDFSFYFLTLLLYGFSIPLGIRFLMFFSLHTFSRTCPPNQFSCASGRCIPNSWTCDLDDDCGDRSDESSTCGTKARKVDPSPPGAKSLPPPYGCSHMPGCHTDEFQCWLDGLCIPNRWRCDGDTDCMDTSDEKNCDGVTHACDPNVKFGCKDSGEHGSNHLSCTFIFKYCIANLCNNGDILQRGKKSKALQSTY</sequence>
<feature type="disulfide bond" evidence="9">
    <location>
        <begin position="58"/>
        <end position="70"/>
    </location>
</feature>
<keyword evidence="4 11" id="KW-1133">Transmembrane helix</keyword>
<evidence type="ECO:0000256" key="7">
    <source>
        <dbReference type="ARBA" id="ARBA00023170"/>
    </source>
</evidence>
<accession>A0A8C5ML40</accession>
<evidence type="ECO:0000256" key="1">
    <source>
        <dbReference type="ARBA" id="ARBA00004167"/>
    </source>
</evidence>
<organism evidence="12 13">
    <name type="scientific">Leptobrachium leishanense</name>
    <name type="common">Leishan spiny toad</name>
    <dbReference type="NCBI Taxonomy" id="445787"/>
    <lineage>
        <taxon>Eukaryota</taxon>
        <taxon>Metazoa</taxon>
        <taxon>Chordata</taxon>
        <taxon>Craniata</taxon>
        <taxon>Vertebrata</taxon>
        <taxon>Euteleostomi</taxon>
        <taxon>Amphibia</taxon>
        <taxon>Batrachia</taxon>
        <taxon>Anura</taxon>
        <taxon>Pelobatoidea</taxon>
        <taxon>Megophryidae</taxon>
        <taxon>Leptobrachium</taxon>
    </lineage>
</organism>
<keyword evidence="7" id="KW-0675">Receptor</keyword>
<evidence type="ECO:0000256" key="3">
    <source>
        <dbReference type="ARBA" id="ARBA00022737"/>
    </source>
</evidence>
<dbReference type="InterPro" id="IPR036055">
    <property type="entry name" value="LDL_receptor-like_sf"/>
</dbReference>
<feature type="region of interest" description="Disordered" evidence="10">
    <location>
        <begin position="88"/>
        <end position="108"/>
    </location>
</feature>
<dbReference type="GeneTree" id="ENSGT00940000157899"/>
<evidence type="ECO:0000256" key="5">
    <source>
        <dbReference type="ARBA" id="ARBA00023136"/>
    </source>
</evidence>
<dbReference type="SMART" id="SM00192">
    <property type="entry name" value="LDLa"/>
    <property type="match status" value="2"/>
</dbReference>
<comment type="caution">
    <text evidence="9">Lacks conserved residue(s) required for the propagation of feature annotation.</text>
</comment>
<feature type="disulfide bond" evidence="9">
    <location>
        <begin position="142"/>
        <end position="157"/>
    </location>
</feature>
<dbReference type="Gene3D" id="4.10.400.10">
    <property type="entry name" value="Low-density Lipoprotein Receptor"/>
    <property type="match status" value="2"/>
</dbReference>
<feature type="disulfide bond" evidence="9">
    <location>
        <begin position="65"/>
        <end position="83"/>
    </location>
</feature>
<keyword evidence="2 11" id="KW-0812">Transmembrane</keyword>
<protein>
    <submittedName>
        <fullName evidence="12">Uncharacterized protein</fullName>
    </submittedName>
</protein>
<dbReference type="PROSITE" id="PS01209">
    <property type="entry name" value="LDLRA_1"/>
    <property type="match status" value="1"/>
</dbReference>
<evidence type="ECO:0000256" key="11">
    <source>
        <dbReference type="SAM" id="Phobius"/>
    </source>
</evidence>